<proteinExistence type="predicted"/>
<keyword evidence="3" id="KW-1185">Reference proteome</keyword>
<gene>
    <name evidence="2" type="primary">jg10571</name>
    <name evidence="2" type="ORF">PAEG_LOCUS11225</name>
</gene>
<protein>
    <submittedName>
        <fullName evidence="2">Jg10571 protein</fullName>
    </submittedName>
</protein>
<evidence type="ECO:0000256" key="1">
    <source>
        <dbReference type="SAM" id="MobiDB-lite"/>
    </source>
</evidence>
<evidence type="ECO:0000313" key="3">
    <source>
        <dbReference type="Proteomes" id="UP000838756"/>
    </source>
</evidence>
<sequence length="102" mass="11912">MRYDVRTDLVSIVKSVQCMYFGPRLVYVAHHGYFYIDRRGGTTQAPRRNLIDLNDFNSVARASLGIGLCQEEFESKGSRKRRDRRPEGASFETEPQLRRRLE</sequence>
<organism evidence="2 3">
    <name type="scientific">Pararge aegeria aegeria</name>
    <dbReference type="NCBI Taxonomy" id="348720"/>
    <lineage>
        <taxon>Eukaryota</taxon>
        <taxon>Metazoa</taxon>
        <taxon>Ecdysozoa</taxon>
        <taxon>Arthropoda</taxon>
        <taxon>Hexapoda</taxon>
        <taxon>Insecta</taxon>
        <taxon>Pterygota</taxon>
        <taxon>Neoptera</taxon>
        <taxon>Endopterygota</taxon>
        <taxon>Lepidoptera</taxon>
        <taxon>Glossata</taxon>
        <taxon>Ditrysia</taxon>
        <taxon>Papilionoidea</taxon>
        <taxon>Nymphalidae</taxon>
        <taxon>Satyrinae</taxon>
        <taxon>Satyrini</taxon>
        <taxon>Parargina</taxon>
        <taxon>Pararge</taxon>
    </lineage>
</organism>
<dbReference type="EMBL" id="CAKXAJ010024940">
    <property type="protein sequence ID" value="CAH2233095.1"/>
    <property type="molecule type" value="Genomic_DNA"/>
</dbReference>
<accession>A0A8S4RDQ5</accession>
<reference evidence="2" key="1">
    <citation type="submission" date="2022-03" db="EMBL/GenBank/DDBJ databases">
        <authorList>
            <person name="Lindestad O."/>
        </authorList>
    </citation>
    <scope>NUCLEOTIDE SEQUENCE</scope>
</reference>
<evidence type="ECO:0000313" key="2">
    <source>
        <dbReference type="EMBL" id="CAH2233095.1"/>
    </source>
</evidence>
<feature type="region of interest" description="Disordered" evidence="1">
    <location>
        <begin position="73"/>
        <end position="102"/>
    </location>
</feature>
<dbReference type="Proteomes" id="UP000838756">
    <property type="component" value="Unassembled WGS sequence"/>
</dbReference>
<comment type="caution">
    <text evidence="2">The sequence shown here is derived from an EMBL/GenBank/DDBJ whole genome shotgun (WGS) entry which is preliminary data.</text>
</comment>
<name>A0A8S4RDQ5_9NEOP</name>
<dbReference type="AlphaFoldDB" id="A0A8S4RDQ5"/>